<sequence length="582" mass="63453">MAPKRAPPRRPPMKQPMAPVKQIHYLNQQQAQMTRMLQQQSRDRRTYVVRSVAMFCLFLIVTSYTYKSYGFLVTIAMAVAGWLMGFLEVVHIVISWIVRNAAQPSYDELLRRADIMSQPVKIKETVSGENEFLAYGCSSMQGWRRSMEDAHTLLLLDKGGFFGIYDGHSGAATSKYCGEYMFQFVHQTSAFMRGEISQALYDGFIAIDKYLHSLPSFERGGCAAVVLHVDGDDLYCANAGDSRCVLCRNGIAEALSTDHKPFLPAEQMRIERAGCYVLNRRVNGMLALSRAIGDFMFKNNSQVSWEMQAVTCAPEVRVTHLNRDKDEFAVLACDGIWDMMTSEQVVEFVRPRIQQRLPLGRICEELMDACLSPQPFGLGCDNMSVIIITFKRGLQGTQSPGPSAANVGESTLAATPPPGLEGRRASSHINSDKKGTAGVPANTTMDNSDSTVDASASTENSKSLAGYEAGTAEEAAATSKTKHAQILSPSPLPPSARHPSLLSTGSVAPHDTVVDACSTLNGAARPTGSANKDMCSAGADSATLTQFSALSSSRAGEISPEPLMEYGAWRANEVLDADHERR</sequence>
<organism evidence="12 13">
    <name type="scientific">Leptomonas seymouri</name>
    <dbReference type="NCBI Taxonomy" id="5684"/>
    <lineage>
        <taxon>Eukaryota</taxon>
        <taxon>Discoba</taxon>
        <taxon>Euglenozoa</taxon>
        <taxon>Kinetoplastea</taxon>
        <taxon>Metakinetoplastina</taxon>
        <taxon>Trypanosomatida</taxon>
        <taxon>Trypanosomatidae</taxon>
        <taxon>Leishmaniinae</taxon>
        <taxon>Leptomonas</taxon>
    </lineage>
</organism>
<comment type="similarity">
    <text evidence="3">Belongs to the PP2C family.</text>
</comment>
<dbReference type="FunFam" id="3.60.40.10:FF:000016">
    <property type="entry name" value="Protein phosphatase 2C"/>
    <property type="match status" value="1"/>
</dbReference>
<evidence type="ECO:0000256" key="1">
    <source>
        <dbReference type="ARBA" id="ARBA00001936"/>
    </source>
</evidence>
<evidence type="ECO:0000256" key="9">
    <source>
        <dbReference type="ARBA" id="ARBA00023211"/>
    </source>
</evidence>
<evidence type="ECO:0000256" key="4">
    <source>
        <dbReference type="ARBA" id="ARBA00013081"/>
    </source>
</evidence>
<feature type="compositionally biased region" description="Polar residues" evidence="10">
    <location>
        <begin position="441"/>
        <end position="463"/>
    </location>
</feature>
<dbReference type="Pfam" id="PF00481">
    <property type="entry name" value="PP2C"/>
    <property type="match status" value="1"/>
</dbReference>
<gene>
    <name evidence="12" type="ORF">ABL78_0024</name>
</gene>
<evidence type="ECO:0000313" key="13">
    <source>
        <dbReference type="Proteomes" id="UP000038009"/>
    </source>
</evidence>
<dbReference type="GO" id="GO:0004722">
    <property type="term" value="F:protein serine/threonine phosphatase activity"/>
    <property type="evidence" value="ECO:0007669"/>
    <property type="project" value="UniProtKB-EC"/>
</dbReference>
<name>A0A0N1PET0_LEPSE</name>
<evidence type="ECO:0000313" key="12">
    <source>
        <dbReference type="EMBL" id="KPI90791.1"/>
    </source>
</evidence>
<dbReference type="PANTHER" id="PTHR13832:SF803">
    <property type="entry name" value="PROTEIN PHOSPHATASE 1G"/>
    <property type="match status" value="1"/>
</dbReference>
<evidence type="ECO:0000256" key="10">
    <source>
        <dbReference type="SAM" id="MobiDB-lite"/>
    </source>
</evidence>
<reference evidence="12 13" key="1">
    <citation type="journal article" date="2015" name="PLoS Pathog.">
        <title>Leptomonas seymouri: Adaptations to the Dixenous Life Cycle Analyzed by Genome Sequencing, Transcriptome Profiling and Co-infection with Leishmania donovani.</title>
        <authorList>
            <person name="Kraeva N."/>
            <person name="Butenko A."/>
            <person name="Hlavacova J."/>
            <person name="Kostygov A."/>
            <person name="Myskova J."/>
            <person name="Grybchuk D."/>
            <person name="Lestinova T."/>
            <person name="Votypka J."/>
            <person name="Volf P."/>
            <person name="Opperdoes F."/>
            <person name="Flegontov P."/>
            <person name="Lukes J."/>
            <person name="Yurchenko V."/>
        </authorList>
    </citation>
    <scope>NUCLEOTIDE SEQUENCE [LARGE SCALE GENOMIC DNA]</scope>
    <source>
        <strain evidence="12 13">ATCC 30220</strain>
    </source>
</reference>
<accession>A0A0N1PET0</accession>
<dbReference type="PROSITE" id="PS51746">
    <property type="entry name" value="PPM_2"/>
    <property type="match status" value="1"/>
</dbReference>
<evidence type="ECO:0000256" key="3">
    <source>
        <dbReference type="ARBA" id="ARBA00006702"/>
    </source>
</evidence>
<dbReference type="GO" id="GO:0046872">
    <property type="term" value="F:metal ion binding"/>
    <property type="evidence" value="ECO:0007669"/>
    <property type="project" value="UniProtKB-KW"/>
</dbReference>
<evidence type="ECO:0000256" key="6">
    <source>
        <dbReference type="ARBA" id="ARBA00022801"/>
    </source>
</evidence>
<comment type="cofactor">
    <cofactor evidence="1">
        <name>Mn(2+)</name>
        <dbReference type="ChEBI" id="CHEBI:29035"/>
    </cofactor>
</comment>
<evidence type="ECO:0000259" key="11">
    <source>
        <dbReference type="PROSITE" id="PS51746"/>
    </source>
</evidence>
<dbReference type="SUPFAM" id="SSF81606">
    <property type="entry name" value="PP2C-like"/>
    <property type="match status" value="1"/>
</dbReference>
<dbReference type="OMA" id="DDVYCAN"/>
<keyword evidence="7" id="KW-0460">Magnesium</keyword>
<protein>
    <recommendedName>
        <fullName evidence="4">protein-serine/threonine phosphatase</fullName>
        <ecNumber evidence="4">3.1.3.16</ecNumber>
    </recommendedName>
</protein>
<keyword evidence="6" id="KW-0378">Hydrolase</keyword>
<feature type="region of interest" description="Disordered" evidence="10">
    <location>
        <begin position="397"/>
        <end position="507"/>
    </location>
</feature>
<dbReference type="EC" id="3.1.3.16" evidence="4"/>
<dbReference type="OrthoDB" id="10264738at2759"/>
<dbReference type="Gene3D" id="3.60.40.10">
    <property type="entry name" value="PPM-type phosphatase domain"/>
    <property type="match status" value="1"/>
</dbReference>
<dbReference type="VEuPathDB" id="TriTrypDB:Lsey_0001_0240"/>
<feature type="compositionally biased region" description="Low complexity" evidence="10">
    <location>
        <begin position="465"/>
        <end position="478"/>
    </location>
</feature>
<dbReference type="InterPro" id="IPR015655">
    <property type="entry name" value="PP2C"/>
</dbReference>
<dbReference type="SMART" id="SM00332">
    <property type="entry name" value="PP2Cc"/>
    <property type="match status" value="1"/>
</dbReference>
<evidence type="ECO:0000256" key="5">
    <source>
        <dbReference type="ARBA" id="ARBA00022723"/>
    </source>
</evidence>
<keyword evidence="5" id="KW-0479">Metal-binding</keyword>
<feature type="domain" description="PPM-type phosphatase" evidence="11">
    <location>
        <begin position="134"/>
        <end position="390"/>
    </location>
</feature>
<evidence type="ECO:0000256" key="7">
    <source>
        <dbReference type="ARBA" id="ARBA00022842"/>
    </source>
</evidence>
<comment type="cofactor">
    <cofactor evidence="2">
        <name>Mg(2+)</name>
        <dbReference type="ChEBI" id="CHEBI:18420"/>
    </cofactor>
</comment>
<dbReference type="InterPro" id="IPR001932">
    <property type="entry name" value="PPM-type_phosphatase-like_dom"/>
</dbReference>
<comment type="caution">
    <text evidence="12">The sequence shown here is derived from an EMBL/GenBank/DDBJ whole genome shotgun (WGS) entry which is preliminary data.</text>
</comment>
<evidence type="ECO:0000256" key="2">
    <source>
        <dbReference type="ARBA" id="ARBA00001946"/>
    </source>
</evidence>
<evidence type="ECO:0000256" key="8">
    <source>
        <dbReference type="ARBA" id="ARBA00022912"/>
    </source>
</evidence>
<proteinExistence type="inferred from homology"/>
<keyword evidence="9" id="KW-0464">Manganese</keyword>
<dbReference type="AlphaFoldDB" id="A0A0N1PET0"/>
<keyword evidence="13" id="KW-1185">Reference proteome</keyword>
<dbReference type="CDD" id="cd00143">
    <property type="entry name" value="PP2Cc"/>
    <property type="match status" value="1"/>
</dbReference>
<dbReference type="Proteomes" id="UP000038009">
    <property type="component" value="Unassembled WGS sequence"/>
</dbReference>
<dbReference type="PANTHER" id="PTHR13832">
    <property type="entry name" value="PROTEIN PHOSPHATASE 2C"/>
    <property type="match status" value="1"/>
</dbReference>
<dbReference type="InterPro" id="IPR036457">
    <property type="entry name" value="PPM-type-like_dom_sf"/>
</dbReference>
<keyword evidence="8" id="KW-0904">Protein phosphatase</keyword>
<dbReference type="EMBL" id="LJSK01000001">
    <property type="protein sequence ID" value="KPI90791.1"/>
    <property type="molecule type" value="Genomic_DNA"/>
</dbReference>